<keyword evidence="1" id="KW-0812">Transmembrane</keyword>
<protein>
    <recommendedName>
        <fullName evidence="4">DoxX family protein</fullName>
    </recommendedName>
</protein>
<name>A0A1R2APJ9_9CILI</name>
<gene>
    <name evidence="2" type="ORF">SteCoe_36659</name>
</gene>
<reference evidence="2 3" key="1">
    <citation type="submission" date="2016-11" db="EMBL/GenBank/DDBJ databases">
        <title>The macronuclear genome of Stentor coeruleus: a giant cell with tiny introns.</title>
        <authorList>
            <person name="Slabodnick M."/>
            <person name="Ruby J.G."/>
            <person name="Reiff S.B."/>
            <person name="Swart E.C."/>
            <person name="Gosai S."/>
            <person name="Prabakaran S."/>
            <person name="Witkowska E."/>
            <person name="Larue G.E."/>
            <person name="Fisher S."/>
            <person name="Freeman R.M."/>
            <person name="Gunawardena J."/>
            <person name="Chu W."/>
            <person name="Stover N.A."/>
            <person name="Gregory B.D."/>
            <person name="Nowacki M."/>
            <person name="Derisi J."/>
            <person name="Roy S.W."/>
            <person name="Marshall W.F."/>
            <person name="Sood P."/>
        </authorList>
    </citation>
    <scope>NUCLEOTIDE SEQUENCE [LARGE SCALE GENOMIC DNA]</scope>
    <source>
        <strain evidence="2">WM001</strain>
    </source>
</reference>
<comment type="caution">
    <text evidence="2">The sequence shown here is derived from an EMBL/GenBank/DDBJ whole genome shotgun (WGS) entry which is preliminary data.</text>
</comment>
<evidence type="ECO:0000313" key="3">
    <source>
        <dbReference type="Proteomes" id="UP000187209"/>
    </source>
</evidence>
<proteinExistence type="predicted"/>
<dbReference type="EMBL" id="MPUH01001709">
    <property type="protein sequence ID" value="OMJ66473.1"/>
    <property type="molecule type" value="Genomic_DNA"/>
</dbReference>
<keyword evidence="3" id="KW-1185">Reference proteome</keyword>
<evidence type="ECO:0000313" key="2">
    <source>
        <dbReference type="EMBL" id="OMJ66473.1"/>
    </source>
</evidence>
<feature type="transmembrane region" description="Helical" evidence="1">
    <location>
        <begin position="6"/>
        <end position="25"/>
    </location>
</feature>
<accession>A0A1R2APJ9</accession>
<sequence>MKYFEVMGRTILFGVIFFIGLNFLLHPENYQAEWKEALQSCALDYDAQKIIEGFGGILILFSSLSLLYTDKNYDLALLVLFVSVTAVVYNPFNGIYDEKSQLNILLIAGLLLQRTNTKKQEFIVKKDN</sequence>
<evidence type="ECO:0008006" key="4">
    <source>
        <dbReference type="Google" id="ProtNLM"/>
    </source>
</evidence>
<evidence type="ECO:0000256" key="1">
    <source>
        <dbReference type="SAM" id="Phobius"/>
    </source>
</evidence>
<feature type="transmembrane region" description="Helical" evidence="1">
    <location>
        <begin position="75"/>
        <end position="92"/>
    </location>
</feature>
<keyword evidence="1" id="KW-1133">Transmembrane helix</keyword>
<organism evidence="2 3">
    <name type="scientific">Stentor coeruleus</name>
    <dbReference type="NCBI Taxonomy" id="5963"/>
    <lineage>
        <taxon>Eukaryota</taxon>
        <taxon>Sar</taxon>
        <taxon>Alveolata</taxon>
        <taxon>Ciliophora</taxon>
        <taxon>Postciliodesmatophora</taxon>
        <taxon>Heterotrichea</taxon>
        <taxon>Heterotrichida</taxon>
        <taxon>Stentoridae</taxon>
        <taxon>Stentor</taxon>
    </lineage>
</organism>
<dbReference type="AlphaFoldDB" id="A0A1R2APJ9"/>
<dbReference type="Proteomes" id="UP000187209">
    <property type="component" value="Unassembled WGS sequence"/>
</dbReference>
<feature type="transmembrane region" description="Helical" evidence="1">
    <location>
        <begin position="50"/>
        <end position="69"/>
    </location>
</feature>
<keyword evidence="1" id="KW-0472">Membrane</keyword>